<dbReference type="SUPFAM" id="SSF51126">
    <property type="entry name" value="Pectin lyase-like"/>
    <property type="match status" value="1"/>
</dbReference>
<sequence length="218" mass="23842">MEKQTSSPVFFRCFVFLLICIVGIRTGSPLAIVRSSIIYVSHTTGADDYTCGAKDSPCKTLKFSVDRLVPGGTLFLNGTDSKKHPYTCGPTNTTSVDMSLIIYNWYTQAYVACEIWFRRNPPGQTGAAPFPGSFSAPPLGNEVEPDPQLIVTLENLSFIQARGVRCYGVCYIEAFHLSFIRGGLSCDGVCSVYVSDSNFSNCNTALRLNGLFNSDRPI</sequence>
<proteinExistence type="predicted"/>
<organism evidence="1 2">
    <name type="scientific">Desmophyllum pertusum</name>
    <dbReference type="NCBI Taxonomy" id="174260"/>
    <lineage>
        <taxon>Eukaryota</taxon>
        <taxon>Metazoa</taxon>
        <taxon>Cnidaria</taxon>
        <taxon>Anthozoa</taxon>
        <taxon>Hexacorallia</taxon>
        <taxon>Scleractinia</taxon>
        <taxon>Caryophylliina</taxon>
        <taxon>Caryophylliidae</taxon>
        <taxon>Desmophyllum</taxon>
    </lineage>
</organism>
<protein>
    <submittedName>
        <fullName evidence="1">Uncharacterized protein</fullName>
    </submittedName>
</protein>
<name>A0A9X0A185_9CNID</name>
<keyword evidence="2" id="KW-1185">Reference proteome</keyword>
<reference evidence="1" key="1">
    <citation type="submission" date="2023-01" db="EMBL/GenBank/DDBJ databases">
        <title>Genome assembly of the deep-sea coral Lophelia pertusa.</title>
        <authorList>
            <person name="Herrera S."/>
            <person name="Cordes E."/>
        </authorList>
    </citation>
    <scope>NUCLEOTIDE SEQUENCE</scope>
    <source>
        <strain evidence="1">USNM1676648</strain>
        <tissue evidence="1">Polyp</tissue>
    </source>
</reference>
<dbReference type="Proteomes" id="UP001163046">
    <property type="component" value="Unassembled WGS sequence"/>
</dbReference>
<evidence type="ECO:0000313" key="1">
    <source>
        <dbReference type="EMBL" id="KAJ7391611.1"/>
    </source>
</evidence>
<comment type="caution">
    <text evidence="1">The sequence shown here is derived from an EMBL/GenBank/DDBJ whole genome shotgun (WGS) entry which is preliminary data.</text>
</comment>
<gene>
    <name evidence="1" type="ORF">OS493_017308</name>
</gene>
<accession>A0A9X0A185</accession>
<dbReference type="EMBL" id="MU825405">
    <property type="protein sequence ID" value="KAJ7391611.1"/>
    <property type="molecule type" value="Genomic_DNA"/>
</dbReference>
<dbReference type="AlphaFoldDB" id="A0A9X0A185"/>
<dbReference type="InterPro" id="IPR011050">
    <property type="entry name" value="Pectin_lyase_fold/virulence"/>
</dbReference>
<evidence type="ECO:0000313" key="2">
    <source>
        <dbReference type="Proteomes" id="UP001163046"/>
    </source>
</evidence>